<feature type="compositionally biased region" description="Basic residues" evidence="1">
    <location>
        <begin position="14"/>
        <end position="25"/>
    </location>
</feature>
<dbReference type="Proteomes" id="UP000265520">
    <property type="component" value="Unassembled WGS sequence"/>
</dbReference>
<feature type="non-terminal residue" evidence="2">
    <location>
        <position position="148"/>
    </location>
</feature>
<feature type="region of interest" description="Disordered" evidence="1">
    <location>
        <begin position="1"/>
        <end position="25"/>
    </location>
</feature>
<reference evidence="2 3" key="1">
    <citation type="journal article" date="2018" name="Front. Plant Sci.">
        <title>Red Clover (Trifolium pratense) and Zigzag Clover (T. medium) - A Picture of Genomic Similarities and Differences.</title>
        <authorList>
            <person name="Dluhosova J."/>
            <person name="Istvanek J."/>
            <person name="Nedelnik J."/>
            <person name="Repkova J."/>
        </authorList>
    </citation>
    <scope>NUCLEOTIDE SEQUENCE [LARGE SCALE GENOMIC DNA]</scope>
    <source>
        <strain evidence="3">cv. 10/8</strain>
        <tissue evidence="2">Leaf</tissue>
    </source>
</reference>
<evidence type="ECO:0000256" key="1">
    <source>
        <dbReference type="SAM" id="MobiDB-lite"/>
    </source>
</evidence>
<accession>A0A392P7J8</accession>
<comment type="caution">
    <text evidence="2">The sequence shown here is derived from an EMBL/GenBank/DDBJ whole genome shotgun (WGS) entry which is preliminary data.</text>
</comment>
<organism evidence="2 3">
    <name type="scientific">Trifolium medium</name>
    <dbReference type="NCBI Taxonomy" id="97028"/>
    <lineage>
        <taxon>Eukaryota</taxon>
        <taxon>Viridiplantae</taxon>
        <taxon>Streptophyta</taxon>
        <taxon>Embryophyta</taxon>
        <taxon>Tracheophyta</taxon>
        <taxon>Spermatophyta</taxon>
        <taxon>Magnoliopsida</taxon>
        <taxon>eudicotyledons</taxon>
        <taxon>Gunneridae</taxon>
        <taxon>Pentapetalae</taxon>
        <taxon>rosids</taxon>
        <taxon>fabids</taxon>
        <taxon>Fabales</taxon>
        <taxon>Fabaceae</taxon>
        <taxon>Papilionoideae</taxon>
        <taxon>50 kb inversion clade</taxon>
        <taxon>NPAAA clade</taxon>
        <taxon>Hologalegina</taxon>
        <taxon>IRL clade</taxon>
        <taxon>Trifolieae</taxon>
        <taxon>Trifolium</taxon>
    </lineage>
</organism>
<dbReference type="AlphaFoldDB" id="A0A392P7J8"/>
<evidence type="ECO:0000313" key="3">
    <source>
        <dbReference type="Proteomes" id="UP000265520"/>
    </source>
</evidence>
<keyword evidence="3" id="KW-1185">Reference proteome</keyword>
<name>A0A392P7J8_9FABA</name>
<evidence type="ECO:0000313" key="2">
    <source>
        <dbReference type="EMBL" id="MCI08058.1"/>
    </source>
</evidence>
<proteinExistence type="predicted"/>
<sequence length="148" mass="16967">MTTEYLPPSNRGTNHGKGRSNRRSRRCFQSQQHQWSQFPYQQTQFPYEQALWTTPAYLRQQQQWAYPWQSWPTTPCQYSTTGAPRQQSGILGPKPLQAHMATAPTHINSHQSSSSYAPTDNQAAMHTFSSPDNQWYMDTGATSHMTAN</sequence>
<protein>
    <submittedName>
        <fullName evidence="2">Uncharacterized protein</fullName>
    </submittedName>
</protein>
<dbReference type="EMBL" id="LXQA010067622">
    <property type="protein sequence ID" value="MCI08058.1"/>
    <property type="molecule type" value="Genomic_DNA"/>
</dbReference>